<comment type="caution">
    <text evidence="5">The sequence shown here is derived from an EMBL/GenBank/DDBJ whole genome shotgun (WGS) entry which is preliminary data.</text>
</comment>
<keyword evidence="1" id="KW-0805">Transcription regulation</keyword>
<dbReference type="PROSITE" id="PS50987">
    <property type="entry name" value="HTH_ARSR_2"/>
    <property type="match status" value="1"/>
</dbReference>
<dbReference type="Gene3D" id="1.10.10.10">
    <property type="entry name" value="Winged helix-like DNA-binding domain superfamily/Winged helix DNA-binding domain"/>
    <property type="match status" value="1"/>
</dbReference>
<dbReference type="InterPro" id="IPR051011">
    <property type="entry name" value="Metal_resp_trans_reg"/>
</dbReference>
<evidence type="ECO:0000256" key="2">
    <source>
        <dbReference type="ARBA" id="ARBA00023125"/>
    </source>
</evidence>
<dbReference type="GO" id="GO:0003677">
    <property type="term" value="F:DNA binding"/>
    <property type="evidence" value="ECO:0007669"/>
    <property type="project" value="UniProtKB-KW"/>
</dbReference>
<dbReference type="NCBIfam" id="NF033788">
    <property type="entry name" value="HTH_metalloreg"/>
    <property type="match status" value="1"/>
</dbReference>
<protein>
    <submittedName>
        <fullName evidence="5">Winged helix-turn-helix transcriptional regulator</fullName>
    </submittedName>
</protein>
<keyword evidence="2" id="KW-0238">DNA-binding</keyword>
<evidence type="ECO:0000259" key="4">
    <source>
        <dbReference type="PROSITE" id="PS50987"/>
    </source>
</evidence>
<evidence type="ECO:0000313" key="5">
    <source>
        <dbReference type="EMBL" id="MBK8523833.1"/>
    </source>
</evidence>
<sequence>METKTVVEQLAALAQETRLAAWRLLVEAGPAGLTVGSIGEALGVPPATLSFHLKTLANAGLVTTRQEGRFIHCVADFSVMHGLLGFLGENCCGGADCSPATLANNKRKSA</sequence>
<dbReference type="InterPro" id="IPR036390">
    <property type="entry name" value="WH_DNA-bd_sf"/>
</dbReference>
<organism evidence="5 6">
    <name type="scientific">Candidatus Proximibacter danicus</name>
    <dbReference type="NCBI Taxonomy" id="2954365"/>
    <lineage>
        <taxon>Bacteria</taxon>
        <taxon>Pseudomonadati</taxon>
        <taxon>Pseudomonadota</taxon>
        <taxon>Betaproteobacteria</taxon>
        <taxon>Candidatus Proximibacter</taxon>
    </lineage>
</organism>
<dbReference type="EMBL" id="JADJUC010000005">
    <property type="protein sequence ID" value="MBK8523833.1"/>
    <property type="molecule type" value="Genomic_DNA"/>
</dbReference>
<evidence type="ECO:0000313" key="6">
    <source>
        <dbReference type="Proteomes" id="UP000886689"/>
    </source>
</evidence>
<dbReference type="SMART" id="SM00418">
    <property type="entry name" value="HTH_ARSR"/>
    <property type="match status" value="1"/>
</dbReference>
<feature type="domain" description="HTH arsR-type" evidence="4">
    <location>
        <begin position="1"/>
        <end position="95"/>
    </location>
</feature>
<accession>A0A9D7K066</accession>
<dbReference type="AlphaFoldDB" id="A0A9D7K066"/>
<dbReference type="GO" id="GO:0003700">
    <property type="term" value="F:DNA-binding transcription factor activity"/>
    <property type="evidence" value="ECO:0007669"/>
    <property type="project" value="InterPro"/>
</dbReference>
<gene>
    <name evidence="5" type="ORF">IPL58_06755</name>
</gene>
<evidence type="ECO:0000256" key="3">
    <source>
        <dbReference type="ARBA" id="ARBA00023163"/>
    </source>
</evidence>
<keyword evidence="3" id="KW-0804">Transcription</keyword>
<dbReference type="InterPro" id="IPR011991">
    <property type="entry name" value="ArsR-like_HTH"/>
</dbReference>
<name>A0A9D7K066_9PROT</name>
<proteinExistence type="predicted"/>
<dbReference type="PANTHER" id="PTHR43132:SF2">
    <property type="entry name" value="ARSENICAL RESISTANCE OPERON REPRESSOR ARSR-RELATED"/>
    <property type="match status" value="1"/>
</dbReference>
<dbReference type="InterPro" id="IPR036388">
    <property type="entry name" value="WH-like_DNA-bd_sf"/>
</dbReference>
<dbReference type="Proteomes" id="UP000886689">
    <property type="component" value="Unassembled WGS sequence"/>
</dbReference>
<dbReference type="SUPFAM" id="SSF46785">
    <property type="entry name" value="Winged helix' DNA-binding domain"/>
    <property type="match status" value="1"/>
</dbReference>
<reference evidence="5" key="1">
    <citation type="submission" date="2020-10" db="EMBL/GenBank/DDBJ databases">
        <title>Connecting structure to function with the recovery of over 1000 high-quality activated sludge metagenome-assembled genomes encoding full-length rRNA genes using long-read sequencing.</title>
        <authorList>
            <person name="Singleton C.M."/>
            <person name="Petriglieri F."/>
            <person name="Kristensen J.M."/>
            <person name="Kirkegaard R.H."/>
            <person name="Michaelsen T.Y."/>
            <person name="Andersen M.H."/>
            <person name="Karst S.M."/>
            <person name="Dueholm M.S."/>
            <person name="Nielsen P.H."/>
            <person name="Albertsen M."/>
        </authorList>
    </citation>
    <scope>NUCLEOTIDE SEQUENCE</scope>
    <source>
        <strain evidence="5">Hirt_18-Q3-R61-65_BATAC.395</strain>
    </source>
</reference>
<evidence type="ECO:0000256" key="1">
    <source>
        <dbReference type="ARBA" id="ARBA00023015"/>
    </source>
</evidence>
<dbReference type="CDD" id="cd00090">
    <property type="entry name" value="HTH_ARSR"/>
    <property type="match status" value="1"/>
</dbReference>
<dbReference type="PRINTS" id="PR00778">
    <property type="entry name" value="HTHARSR"/>
</dbReference>
<dbReference type="Pfam" id="PF12840">
    <property type="entry name" value="HTH_20"/>
    <property type="match status" value="1"/>
</dbReference>
<dbReference type="PANTHER" id="PTHR43132">
    <property type="entry name" value="ARSENICAL RESISTANCE OPERON REPRESSOR ARSR-RELATED"/>
    <property type="match status" value="1"/>
</dbReference>
<dbReference type="InterPro" id="IPR001845">
    <property type="entry name" value="HTH_ArsR_DNA-bd_dom"/>
</dbReference>